<sequence>MPAATGVWEAELRLIIHHVFLTPGNPQSGDDIELTLASEVALLNHVCQALRDFGNLEVLNGNGTVQRAREAIQFLRDSRMSSGGLDAKKLQKAFETLSEEGGVFPIHVQAQNAAIIASRDKSEIFFEFSELAPENEAVMQMKGRLKRHFPGSAISIPTIMFADSDLHLSMAETIAKMSIQQVKEMKPTIRKAREIHIEERDTTNPAIVTDFLATVLSALGGLAQVPVLEKNTREQVSWKDANMPWRRSSIWLLARVTIQTIFDRAAEPHVYKQFIVFFMALLLEVAVSLNMQSETLYCMVAKISGRLKKLGENAPNCLLGGVGTTMASAVSSMKASRQTARQALDGTLSLRDTTAYWSKDKYTPCPELDIFIRSIDSRKPNTADSGFSPSWSVPEYNSSTFPTAFAQEDKRAAVELLAFESWVAASLDHWLTANIGLGDTPAKLLQGVKN</sequence>
<feature type="domain" description="DUF6606" evidence="1">
    <location>
        <begin position="15"/>
        <end position="284"/>
    </location>
</feature>
<dbReference type="InterPro" id="IPR046541">
    <property type="entry name" value="DUF6606"/>
</dbReference>
<comment type="caution">
    <text evidence="2">The sequence shown here is derived from an EMBL/GenBank/DDBJ whole genome shotgun (WGS) entry which is preliminary data.</text>
</comment>
<organism evidence="2 3">
    <name type="scientific">Beauveria asiatica</name>
    <dbReference type="NCBI Taxonomy" id="1069075"/>
    <lineage>
        <taxon>Eukaryota</taxon>
        <taxon>Fungi</taxon>
        <taxon>Dikarya</taxon>
        <taxon>Ascomycota</taxon>
        <taxon>Pezizomycotina</taxon>
        <taxon>Sordariomycetes</taxon>
        <taxon>Hypocreomycetidae</taxon>
        <taxon>Hypocreales</taxon>
        <taxon>Cordycipitaceae</taxon>
        <taxon>Beauveria</taxon>
    </lineage>
</organism>
<dbReference type="AlphaFoldDB" id="A0AAW0RNF2"/>
<proteinExistence type="predicted"/>
<dbReference type="Proteomes" id="UP001397290">
    <property type="component" value="Unassembled WGS sequence"/>
</dbReference>
<name>A0AAW0RNF2_9HYPO</name>
<gene>
    <name evidence="2" type="ORF">G3M48_006814</name>
</gene>
<dbReference type="EMBL" id="JAAHCF010000470">
    <property type="protein sequence ID" value="KAK8143752.1"/>
    <property type="molecule type" value="Genomic_DNA"/>
</dbReference>
<evidence type="ECO:0000313" key="3">
    <source>
        <dbReference type="Proteomes" id="UP001397290"/>
    </source>
</evidence>
<reference evidence="2 3" key="1">
    <citation type="submission" date="2020-02" db="EMBL/GenBank/DDBJ databases">
        <title>Comparative genomics of the hypocrealean fungal genus Beauvera.</title>
        <authorList>
            <person name="Showalter D.N."/>
            <person name="Bushley K.E."/>
            <person name="Rehner S.A."/>
        </authorList>
    </citation>
    <scope>NUCLEOTIDE SEQUENCE [LARGE SCALE GENOMIC DNA]</scope>
    <source>
        <strain evidence="2 3">ARSEF4384</strain>
    </source>
</reference>
<evidence type="ECO:0000259" key="1">
    <source>
        <dbReference type="Pfam" id="PF20255"/>
    </source>
</evidence>
<accession>A0AAW0RNF2</accession>
<keyword evidence="3" id="KW-1185">Reference proteome</keyword>
<protein>
    <recommendedName>
        <fullName evidence="1">DUF6606 domain-containing protein</fullName>
    </recommendedName>
</protein>
<dbReference type="Pfam" id="PF20255">
    <property type="entry name" value="DUF6606"/>
    <property type="match status" value="1"/>
</dbReference>
<evidence type="ECO:0000313" key="2">
    <source>
        <dbReference type="EMBL" id="KAK8143752.1"/>
    </source>
</evidence>